<evidence type="ECO:0000313" key="2">
    <source>
        <dbReference type="Proteomes" id="UP000790709"/>
    </source>
</evidence>
<evidence type="ECO:0000313" key="1">
    <source>
        <dbReference type="EMBL" id="KAH7926343.1"/>
    </source>
</evidence>
<protein>
    <submittedName>
        <fullName evidence="1">WD40 repeat-like protein</fullName>
    </submittedName>
</protein>
<accession>A0ACB8BMB1</accession>
<keyword evidence="2" id="KW-1185">Reference proteome</keyword>
<gene>
    <name evidence="1" type="ORF">BV22DRAFT_361442</name>
</gene>
<dbReference type="EMBL" id="MU266384">
    <property type="protein sequence ID" value="KAH7926343.1"/>
    <property type="molecule type" value="Genomic_DNA"/>
</dbReference>
<reference evidence="1" key="1">
    <citation type="journal article" date="2021" name="New Phytol.">
        <title>Evolutionary innovations through gain and loss of genes in the ectomycorrhizal Boletales.</title>
        <authorList>
            <person name="Wu G."/>
            <person name="Miyauchi S."/>
            <person name="Morin E."/>
            <person name="Kuo A."/>
            <person name="Drula E."/>
            <person name="Varga T."/>
            <person name="Kohler A."/>
            <person name="Feng B."/>
            <person name="Cao Y."/>
            <person name="Lipzen A."/>
            <person name="Daum C."/>
            <person name="Hundley H."/>
            <person name="Pangilinan J."/>
            <person name="Johnson J."/>
            <person name="Barry K."/>
            <person name="LaButti K."/>
            <person name="Ng V."/>
            <person name="Ahrendt S."/>
            <person name="Min B."/>
            <person name="Choi I.G."/>
            <person name="Park H."/>
            <person name="Plett J.M."/>
            <person name="Magnuson J."/>
            <person name="Spatafora J.W."/>
            <person name="Nagy L.G."/>
            <person name="Henrissat B."/>
            <person name="Grigoriev I.V."/>
            <person name="Yang Z.L."/>
            <person name="Xu J."/>
            <person name="Martin F.M."/>
        </authorList>
    </citation>
    <scope>NUCLEOTIDE SEQUENCE</scope>
    <source>
        <strain evidence="1">KUC20120723A-06</strain>
    </source>
</reference>
<dbReference type="Proteomes" id="UP000790709">
    <property type="component" value="Unassembled WGS sequence"/>
</dbReference>
<name>A0ACB8BMB1_9AGAM</name>
<organism evidence="1 2">
    <name type="scientific">Leucogyrophana mollusca</name>
    <dbReference type="NCBI Taxonomy" id="85980"/>
    <lineage>
        <taxon>Eukaryota</taxon>
        <taxon>Fungi</taxon>
        <taxon>Dikarya</taxon>
        <taxon>Basidiomycota</taxon>
        <taxon>Agaricomycotina</taxon>
        <taxon>Agaricomycetes</taxon>
        <taxon>Agaricomycetidae</taxon>
        <taxon>Boletales</taxon>
        <taxon>Boletales incertae sedis</taxon>
        <taxon>Leucogyrophana</taxon>
    </lineage>
</organism>
<proteinExistence type="predicted"/>
<sequence>MSMSTSSIESSTTRPVSCRPMKVFKGERTAFINSCAYFPDGRHIATGGYDKTVIIWDIESGMQDGMPLYHSASVEWIAISPNGRRIASGLGESGMVIWDALTREVVHKIEEANVELLAYSPDGRWIATVTMDESVIRLWDADTGRPGSEPLDCSDMMSVTCVAISPDGSRVAVGSPGSSFKVIDISTGESVLGPIFGHPYWVTSISYSPDGRLLVTASAYDSMRVWDSKTGVEVGNPMGHEGKVRYMSIAPDGRRIASTGDDITLRVWDLETRLQVGDSRRGYGPVAFSPDSRYLINGGDQINLFDTESFAIQGSSSPPTASNPPRQARAKSSSINSSLLDRRRAARNAIPDSESEDDDAESYYEDTGCLDAVCFGEYFRRRRHLQRR</sequence>
<comment type="caution">
    <text evidence="1">The sequence shown here is derived from an EMBL/GenBank/DDBJ whole genome shotgun (WGS) entry which is preliminary data.</text>
</comment>